<dbReference type="SUPFAM" id="SSF51621">
    <property type="entry name" value="Phosphoenolpyruvate/pyruvate domain"/>
    <property type="match status" value="1"/>
</dbReference>
<evidence type="ECO:0000313" key="2">
    <source>
        <dbReference type="Proteomes" id="UP001233271"/>
    </source>
</evidence>
<accession>A0AA48L3R2</accession>
<dbReference type="InterPro" id="IPR040442">
    <property type="entry name" value="Pyrv_kinase-like_dom_sf"/>
</dbReference>
<dbReference type="PANTHER" id="PTHR42905">
    <property type="entry name" value="PHOSPHOENOLPYRUVATE CARBOXYLASE"/>
    <property type="match status" value="1"/>
</dbReference>
<dbReference type="InterPro" id="IPR015813">
    <property type="entry name" value="Pyrv/PenolPyrv_kinase-like_dom"/>
</dbReference>
<dbReference type="Proteomes" id="UP001233271">
    <property type="component" value="Chromosome 4"/>
</dbReference>
<organism evidence="1 2">
    <name type="scientific">Cutaneotrichosporon cavernicola</name>
    <dbReference type="NCBI Taxonomy" id="279322"/>
    <lineage>
        <taxon>Eukaryota</taxon>
        <taxon>Fungi</taxon>
        <taxon>Dikarya</taxon>
        <taxon>Basidiomycota</taxon>
        <taxon>Agaricomycotina</taxon>
        <taxon>Tremellomycetes</taxon>
        <taxon>Trichosporonales</taxon>
        <taxon>Trichosporonaceae</taxon>
        <taxon>Cutaneotrichosporon</taxon>
    </lineage>
</organism>
<sequence length="282" mass="29517">MTFPDAAAIAERRARFRALHESGCFIIPNPWDVGSTLYLASTGFKAVASTSSGYAWSRGQQDSTLTLDETLAHLRQLVAASDLPVNADFVDGFGATPDEVAASVSRAIETGVAGLSIEDSYSAPSEREKHSEPLRPIAEGVERVAAARQAIDKSGMDVLLVGRAENFIVGRPNIDDTIARLKAYSAAGADCLYAPGISAPEHITAVVAAVAPKPVNLLVGGTSDFNLKDIEKMGVRRVSIGGGLARVAWGATMRAATLLAEGNFSGMEGATSGDVLNKIMRG</sequence>
<gene>
    <name evidence="1" type="ORF">CcaverHIS019_0402070</name>
</gene>
<dbReference type="GeneID" id="85495257"/>
<reference evidence="1" key="1">
    <citation type="journal article" date="2023" name="BMC Genomics">
        <title>Chromosome-level genome assemblies of Cutaneotrichosporon spp. (Trichosporonales, Basidiomycota) reveal imbalanced evolution between nucleotide sequences and chromosome synteny.</title>
        <authorList>
            <person name="Kobayashi Y."/>
            <person name="Kayamori A."/>
            <person name="Aoki K."/>
            <person name="Shiwa Y."/>
            <person name="Matsutani M."/>
            <person name="Fujita N."/>
            <person name="Sugita T."/>
            <person name="Iwasaki W."/>
            <person name="Tanaka N."/>
            <person name="Takashima M."/>
        </authorList>
    </citation>
    <scope>NUCLEOTIDE SEQUENCE</scope>
    <source>
        <strain evidence="1">HIS019</strain>
    </source>
</reference>
<dbReference type="GO" id="GO:0003824">
    <property type="term" value="F:catalytic activity"/>
    <property type="evidence" value="ECO:0007669"/>
    <property type="project" value="InterPro"/>
</dbReference>
<dbReference type="InterPro" id="IPR039556">
    <property type="entry name" value="ICL/PEPM"/>
</dbReference>
<dbReference type="EMBL" id="AP028215">
    <property type="protein sequence ID" value="BEI91387.1"/>
    <property type="molecule type" value="Genomic_DNA"/>
</dbReference>
<dbReference type="Gene3D" id="6.10.250.2750">
    <property type="match status" value="1"/>
</dbReference>
<dbReference type="CDD" id="cd00377">
    <property type="entry name" value="ICL_PEPM"/>
    <property type="match status" value="1"/>
</dbReference>
<keyword evidence="2" id="KW-1185">Reference proteome</keyword>
<dbReference type="Pfam" id="PF13714">
    <property type="entry name" value="PEP_mutase"/>
    <property type="match status" value="1"/>
</dbReference>
<dbReference type="RefSeq" id="XP_060456652.1">
    <property type="nucleotide sequence ID" value="XM_060600017.1"/>
</dbReference>
<proteinExistence type="predicted"/>
<evidence type="ECO:0000313" key="1">
    <source>
        <dbReference type="EMBL" id="BEI91387.1"/>
    </source>
</evidence>
<protein>
    <recommendedName>
        <fullName evidence="3">Phosphoenolpyruvate/pyruvate domain-containing protein</fullName>
    </recommendedName>
</protein>
<dbReference type="AlphaFoldDB" id="A0AA48L3R2"/>
<name>A0AA48L3R2_9TREE</name>
<dbReference type="KEGG" id="ccac:CcaHIS019_0402070"/>
<evidence type="ECO:0008006" key="3">
    <source>
        <dbReference type="Google" id="ProtNLM"/>
    </source>
</evidence>
<dbReference type="PANTHER" id="PTHR42905:SF16">
    <property type="entry name" value="CARBOXYPHOSPHONOENOLPYRUVATE PHOSPHONOMUTASE-LIKE PROTEIN (AFU_ORTHOLOGUE AFUA_5G07230)"/>
    <property type="match status" value="1"/>
</dbReference>
<dbReference type="Gene3D" id="3.20.20.60">
    <property type="entry name" value="Phosphoenolpyruvate-binding domains"/>
    <property type="match status" value="1"/>
</dbReference>